<comment type="similarity">
    <text evidence="1">Belongs to the peptidase S10 family.</text>
</comment>
<dbReference type="Gene3D" id="3.40.50.1820">
    <property type="entry name" value="alpha/beta hydrolase"/>
    <property type="match status" value="1"/>
</dbReference>
<gene>
    <name evidence="2" type="ORF">g.34051</name>
</gene>
<name>A0A1B6K0D4_9HEMI</name>
<dbReference type="PROSITE" id="PS00560">
    <property type="entry name" value="CARBOXYPEPT_SER_HIS"/>
    <property type="match status" value="1"/>
</dbReference>
<reference evidence="2" key="1">
    <citation type="submission" date="2015-11" db="EMBL/GenBank/DDBJ databases">
        <title>De novo transcriptome assembly of four potential Pierce s Disease insect vectors from Arizona vineyards.</title>
        <authorList>
            <person name="Tassone E.E."/>
        </authorList>
    </citation>
    <scope>NUCLEOTIDE SEQUENCE</scope>
</reference>
<dbReference type="InterPro" id="IPR001563">
    <property type="entry name" value="Peptidase_S10"/>
</dbReference>
<sequence length="203" mass="23295">MKYYNDFLVAVENKSWSEASKIHQAFMGDLYEEYVSSKVNMYNYLPGEPKERQNWIQFMNSANILKALHIGALSFQIGNDAYEALLLDIVQSVKPWVEELLEVYPIVFYNGQLDIICGYPMMIKFLRSLNWSGQSQYLNATRTKWCEGEELAGYYKGVHNLYDVLVRDAGHMVPADQPLWAYTLMNSITSGTPDNPLHALTPC</sequence>
<evidence type="ECO:0008006" key="3">
    <source>
        <dbReference type="Google" id="ProtNLM"/>
    </source>
</evidence>
<organism evidence="2">
    <name type="scientific">Homalodisca liturata</name>
    <dbReference type="NCBI Taxonomy" id="320908"/>
    <lineage>
        <taxon>Eukaryota</taxon>
        <taxon>Metazoa</taxon>
        <taxon>Ecdysozoa</taxon>
        <taxon>Arthropoda</taxon>
        <taxon>Hexapoda</taxon>
        <taxon>Insecta</taxon>
        <taxon>Pterygota</taxon>
        <taxon>Neoptera</taxon>
        <taxon>Paraneoptera</taxon>
        <taxon>Hemiptera</taxon>
        <taxon>Auchenorrhyncha</taxon>
        <taxon>Membracoidea</taxon>
        <taxon>Cicadellidae</taxon>
        <taxon>Cicadellinae</taxon>
        <taxon>Proconiini</taxon>
        <taxon>Homalodisca</taxon>
    </lineage>
</organism>
<dbReference type="Pfam" id="PF00450">
    <property type="entry name" value="Peptidase_S10"/>
    <property type="match status" value="1"/>
</dbReference>
<dbReference type="GO" id="GO:0006508">
    <property type="term" value="P:proteolysis"/>
    <property type="evidence" value="ECO:0007669"/>
    <property type="project" value="InterPro"/>
</dbReference>
<accession>A0A1B6K0D4</accession>
<dbReference type="GO" id="GO:0004185">
    <property type="term" value="F:serine-type carboxypeptidase activity"/>
    <property type="evidence" value="ECO:0007669"/>
    <property type="project" value="InterPro"/>
</dbReference>
<evidence type="ECO:0000256" key="1">
    <source>
        <dbReference type="ARBA" id="ARBA00009431"/>
    </source>
</evidence>
<dbReference type="InterPro" id="IPR033124">
    <property type="entry name" value="Ser_caboxypep_his_AS"/>
</dbReference>
<evidence type="ECO:0000313" key="2">
    <source>
        <dbReference type="EMBL" id="JAT04905.1"/>
    </source>
</evidence>
<dbReference type="AlphaFoldDB" id="A0A1B6K0D4"/>
<dbReference type="SUPFAM" id="SSF53474">
    <property type="entry name" value="alpha/beta-Hydrolases"/>
    <property type="match status" value="1"/>
</dbReference>
<dbReference type="EMBL" id="GECU01002802">
    <property type="protein sequence ID" value="JAT04905.1"/>
    <property type="molecule type" value="Transcribed_RNA"/>
</dbReference>
<proteinExistence type="inferred from homology"/>
<dbReference type="InterPro" id="IPR029058">
    <property type="entry name" value="AB_hydrolase_fold"/>
</dbReference>
<protein>
    <recommendedName>
        <fullName evidence="3">Carboxypeptidase</fullName>
    </recommendedName>
</protein>